<feature type="region of interest" description="Disordered" evidence="4">
    <location>
        <begin position="1037"/>
        <end position="1068"/>
    </location>
</feature>
<organism evidence="6 7">
    <name type="scientific">Aspergillus calidoustus</name>
    <dbReference type="NCBI Taxonomy" id="454130"/>
    <lineage>
        <taxon>Eukaryota</taxon>
        <taxon>Fungi</taxon>
        <taxon>Dikarya</taxon>
        <taxon>Ascomycota</taxon>
        <taxon>Pezizomycotina</taxon>
        <taxon>Eurotiomycetes</taxon>
        <taxon>Eurotiomycetidae</taxon>
        <taxon>Eurotiales</taxon>
        <taxon>Aspergillaceae</taxon>
        <taxon>Aspergillus</taxon>
        <taxon>Aspergillus subgen. Nidulantes</taxon>
    </lineage>
</organism>
<keyword evidence="7" id="KW-1185">Reference proteome</keyword>
<dbReference type="OrthoDB" id="195446at2759"/>
<feature type="repeat" description="ANK" evidence="3">
    <location>
        <begin position="979"/>
        <end position="1011"/>
    </location>
</feature>
<keyword evidence="2 3" id="KW-0040">ANK repeat</keyword>
<dbReference type="InterPro" id="IPR027417">
    <property type="entry name" value="P-loop_NTPase"/>
</dbReference>
<gene>
    <name evidence="6" type="ORF">ASPCAL13334</name>
</gene>
<dbReference type="Pfam" id="PF12796">
    <property type="entry name" value="Ank_2"/>
    <property type="match status" value="4"/>
</dbReference>
<feature type="repeat" description="ANK" evidence="3">
    <location>
        <begin position="1111"/>
        <end position="1143"/>
    </location>
</feature>
<dbReference type="InterPro" id="IPR056884">
    <property type="entry name" value="NPHP3-like_N"/>
</dbReference>
<reference evidence="7" key="1">
    <citation type="journal article" date="2016" name="Genome Announc.">
        <title>Draft genome sequences of fungus Aspergillus calidoustus.</title>
        <authorList>
            <person name="Horn F."/>
            <person name="Linde J."/>
            <person name="Mattern D.J."/>
            <person name="Walther G."/>
            <person name="Guthke R."/>
            <person name="Scherlach K."/>
            <person name="Martin K."/>
            <person name="Brakhage A.A."/>
            <person name="Petzke L."/>
            <person name="Valiante V."/>
        </authorList>
    </citation>
    <scope>NUCLEOTIDE SEQUENCE [LARGE SCALE GENOMIC DNA]</scope>
    <source>
        <strain evidence="7">SF006504</strain>
    </source>
</reference>
<feature type="repeat" description="ANK" evidence="3">
    <location>
        <begin position="737"/>
        <end position="769"/>
    </location>
</feature>
<dbReference type="PANTHER" id="PTHR24193:SF121">
    <property type="entry name" value="ADA2A-CONTAINING COMPLEX COMPONENT 3, ISOFORM D"/>
    <property type="match status" value="1"/>
</dbReference>
<feature type="compositionally biased region" description="Basic and acidic residues" evidence="4">
    <location>
        <begin position="1309"/>
        <end position="1336"/>
    </location>
</feature>
<dbReference type="Proteomes" id="UP000054771">
    <property type="component" value="Unassembled WGS sequence"/>
</dbReference>
<feature type="repeat" description="ANK" evidence="3">
    <location>
        <begin position="1144"/>
        <end position="1176"/>
    </location>
</feature>
<protein>
    <recommendedName>
        <fullName evidence="5">Nephrocystin 3-like N-terminal domain-containing protein</fullName>
    </recommendedName>
</protein>
<dbReference type="EMBL" id="CDMC01000017">
    <property type="protein sequence ID" value="CEL10210.1"/>
    <property type="molecule type" value="Genomic_DNA"/>
</dbReference>
<feature type="domain" description="Nephrocystin 3-like N-terminal" evidence="5">
    <location>
        <begin position="186"/>
        <end position="355"/>
    </location>
</feature>
<evidence type="ECO:0000259" key="5">
    <source>
        <dbReference type="Pfam" id="PF24883"/>
    </source>
</evidence>
<feature type="compositionally biased region" description="Low complexity" evidence="4">
    <location>
        <begin position="1277"/>
        <end position="1308"/>
    </location>
</feature>
<dbReference type="GO" id="GO:0000976">
    <property type="term" value="F:transcription cis-regulatory region binding"/>
    <property type="evidence" value="ECO:0007669"/>
    <property type="project" value="TreeGrafter"/>
</dbReference>
<dbReference type="InterPro" id="IPR050663">
    <property type="entry name" value="Ankyrin-SOCS_Box"/>
</dbReference>
<dbReference type="Gene3D" id="3.40.50.300">
    <property type="entry name" value="P-loop containing nucleotide triphosphate hydrolases"/>
    <property type="match status" value="1"/>
</dbReference>
<accession>A0A0U5GD44</accession>
<dbReference type="SUPFAM" id="SSF52540">
    <property type="entry name" value="P-loop containing nucleoside triphosphate hydrolases"/>
    <property type="match status" value="1"/>
</dbReference>
<dbReference type="Pfam" id="PF24883">
    <property type="entry name" value="NPHP3_N"/>
    <property type="match status" value="1"/>
</dbReference>
<feature type="repeat" description="ANK" evidence="3">
    <location>
        <begin position="704"/>
        <end position="736"/>
    </location>
</feature>
<dbReference type="PROSITE" id="PS50088">
    <property type="entry name" value="ANK_REPEAT"/>
    <property type="match status" value="7"/>
</dbReference>
<dbReference type="InterPro" id="IPR036770">
    <property type="entry name" value="Ankyrin_rpt-contain_sf"/>
</dbReference>
<evidence type="ECO:0000256" key="2">
    <source>
        <dbReference type="ARBA" id="ARBA00023043"/>
    </source>
</evidence>
<feature type="repeat" description="ANK" evidence="3">
    <location>
        <begin position="770"/>
        <end position="792"/>
    </location>
</feature>
<dbReference type="SUPFAM" id="SSF48403">
    <property type="entry name" value="Ankyrin repeat"/>
    <property type="match status" value="2"/>
</dbReference>
<dbReference type="GO" id="GO:0045944">
    <property type="term" value="P:positive regulation of transcription by RNA polymerase II"/>
    <property type="evidence" value="ECO:0007669"/>
    <property type="project" value="TreeGrafter"/>
</dbReference>
<evidence type="ECO:0000256" key="4">
    <source>
        <dbReference type="SAM" id="MobiDB-lite"/>
    </source>
</evidence>
<dbReference type="SUPFAM" id="SSF57850">
    <property type="entry name" value="RING/U-box"/>
    <property type="match status" value="1"/>
</dbReference>
<evidence type="ECO:0000256" key="1">
    <source>
        <dbReference type="ARBA" id="ARBA00022737"/>
    </source>
</evidence>
<dbReference type="PRINTS" id="PR01415">
    <property type="entry name" value="ANKYRIN"/>
</dbReference>
<feature type="repeat" description="ANK" evidence="3">
    <location>
        <begin position="843"/>
        <end position="876"/>
    </location>
</feature>
<dbReference type="InterPro" id="IPR002110">
    <property type="entry name" value="Ankyrin_rpt"/>
</dbReference>
<evidence type="ECO:0000256" key="3">
    <source>
        <dbReference type="PROSITE-ProRule" id="PRU00023"/>
    </source>
</evidence>
<dbReference type="STRING" id="454130.A0A0U5GD44"/>
<feature type="compositionally biased region" description="Polar residues" evidence="4">
    <location>
        <begin position="1046"/>
        <end position="1059"/>
    </location>
</feature>
<dbReference type="PROSITE" id="PS50297">
    <property type="entry name" value="ANK_REP_REGION"/>
    <property type="match status" value="5"/>
</dbReference>
<keyword evidence="1" id="KW-0677">Repeat</keyword>
<dbReference type="SMART" id="SM00248">
    <property type="entry name" value="ANK"/>
    <property type="match status" value="13"/>
</dbReference>
<dbReference type="Gene3D" id="1.25.40.20">
    <property type="entry name" value="Ankyrin repeat-containing domain"/>
    <property type="match status" value="3"/>
</dbReference>
<dbReference type="PANTHER" id="PTHR24193">
    <property type="entry name" value="ANKYRIN REPEAT PROTEIN"/>
    <property type="match status" value="1"/>
</dbReference>
<evidence type="ECO:0000313" key="6">
    <source>
        <dbReference type="EMBL" id="CEL10210.1"/>
    </source>
</evidence>
<feature type="region of interest" description="Disordered" evidence="4">
    <location>
        <begin position="1271"/>
        <end position="1342"/>
    </location>
</feature>
<dbReference type="OMA" id="MLYCKWD"/>
<evidence type="ECO:0000313" key="7">
    <source>
        <dbReference type="Proteomes" id="UP000054771"/>
    </source>
</evidence>
<sequence length="1383" mass="153769">MDPLSIAASVAGLGTLAYQMIGYLAQVKSGGKERTQLREEVTHLWLTLTALQEILSPDAIKEDRIPDAIRPLLAPDGVIQQIKAQVEDLDDKIKTQSSHSRIAQSLAWPFTQKDAMQIINRISRLQATLHNSLTQANYRVAQDTYRDGQEVKKAINEAKLKELIEWISPLNFVAKQSMIWSQHHKGTCRWFLDRDDFREWREGEGTILFCPGIPGAGKTFLSSIVYNELESLRLREEGGVKGAAVFMLYCKWDDPLSQLLDNLLPSLIKQCVQRYGAVGDHLVELFEKHSKEGTRPAREQVLSTLTLLFRRFTKVFVLLDGLDELKEESERLQLVRTLESNWRDTVPVNLMVTSRPLPNISRHFRDVPYRIDCDGCNKEDLKAQYHCAGCESQDDVSYDLCEPCFMDYKRCGNKGHSLFYQYNASIIPIAAVEEDLTTYVQWRTSTSDFLQQCVDMKDGLMDKILKTVVRDNGGMFLLAKFNMDTLDSKLNIKQVMRALQSLPKELDGTYTDAMTRITELPASTKESVLDFLRWVVFAEQPLHERAIEHALAVEQGDDDIDEDSIIRARILANKCAGLVQFDESDCLRLVHYSAENYFTQHRDRWFPDGSPKLTSACLSYLQFDAFKTGACSGQDEAVEFDERLEKYPFLRYAAMSWGKHLRLEPTDDLEAQAISFLTHPGCLASATQALWYLDSQGGISWDAKDGSPIHLATHFGLHHLVEELIMRGYKVDLRDINGATPLALAVIRNNRDIARTLLRAGASVNSVDNNGRAPLHQAIRYGRPDMARLLLDQPGIDINLGHPKWSYMTPLITAAVWGAVNVINMLLARPEIQVNKTCTSPSVGTTALIYAAHQGQTEAVKALLTHPDIDIDAKDNSCSTALTYASQGGYYATAEALLDKGADTEVLQAGSEGTAIMRAIDGNQISNVKLLIKRGANLHHKDIFGRGVLHSAAVNKRAEILRILLAKDPTLDVNMRDAHGKTTLHDIARWGHTETIEVLLAHGGDPTIKDNHGRTPMRVAREMNLPHVLDMFRAARERQKAEKQATGRTNSGLQRTDTGSIVPGTKRTDTNVSLTGALPIWSLARSDKLEELKEILPDASVDEINLTEPDMGQAALHYAVDESSIEVVQLLIKHGADINMPNRYGRTPLHIAAMYNRWDSAEALLDAGADMTLRDIWGHQALLMAEHIDRSVALLLITRGAPLDASSMNLDSYLNLAARGGYVEAAKRLVAAGADVWGKNTYGKSKYAIAKEHGHEELAKIILQLAPRPSLSEQEETGSTIGSGTSVGTDATDVTESTNVTSESVSQEKAPESQEKESKEQESHAPEKEKSPERTEPVAPASTAVQAVQVTELNKASALLSRHLYTLVWILVVITATTVARIY</sequence>
<dbReference type="GO" id="GO:0005634">
    <property type="term" value="C:nucleus"/>
    <property type="evidence" value="ECO:0007669"/>
    <property type="project" value="TreeGrafter"/>
</dbReference>
<proteinExistence type="predicted"/>
<name>A0A0U5GD44_ASPCI</name>